<sequence>MRFFFVSFVATLSIAAIAATAVQAAPVLNAASATELLVRNVNGELVERRPEAGPGCGLACH</sequence>
<organism evidence="1 2">
    <name type="scientific">Artomyces pyxidatus</name>
    <dbReference type="NCBI Taxonomy" id="48021"/>
    <lineage>
        <taxon>Eukaryota</taxon>
        <taxon>Fungi</taxon>
        <taxon>Dikarya</taxon>
        <taxon>Basidiomycota</taxon>
        <taxon>Agaricomycotina</taxon>
        <taxon>Agaricomycetes</taxon>
        <taxon>Russulales</taxon>
        <taxon>Auriscalpiaceae</taxon>
        <taxon>Artomyces</taxon>
    </lineage>
</organism>
<proteinExistence type="predicted"/>
<dbReference type="EMBL" id="MU277195">
    <property type="protein sequence ID" value="KAI0065580.1"/>
    <property type="molecule type" value="Genomic_DNA"/>
</dbReference>
<evidence type="ECO:0000313" key="2">
    <source>
        <dbReference type="Proteomes" id="UP000814140"/>
    </source>
</evidence>
<reference evidence="1" key="1">
    <citation type="submission" date="2021-03" db="EMBL/GenBank/DDBJ databases">
        <authorList>
            <consortium name="DOE Joint Genome Institute"/>
            <person name="Ahrendt S."/>
            <person name="Looney B.P."/>
            <person name="Miyauchi S."/>
            <person name="Morin E."/>
            <person name="Drula E."/>
            <person name="Courty P.E."/>
            <person name="Chicoki N."/>
            <person name="Fauchery L."/>
            <person name="Kohler A."/>
            <person name="Kuo A."/>
            <person name="Labutti K."/>
            <person name="Pangilinan J."/>
            <person name="Lipzen A."/>
            <person name="Riley R."/>
            <person name="Andreopoulos W."/>
            <person name="He G."/>
            <person name="Johnson J."/>
            <person name="Barry K.W."/>
            <person name="Grigoriev I.V."/>
            <person name="Nagy L."/>
            <person name="Hibbett D."/>
            <person name="Henrissat B."/>
            <person name="Matheny P.B."/>
            <person name="Labbe J."/>
            <person name="Martin F."/>
        </authorList>
    </citation>
    <scope>NUCLEOTIDE SEQUENCE</scope>
    <source>
        <strain evidence="1">HHB10654</strain>
    </source>
</reference>
<accession>A0ACB8TC26</accession>
<name>A0ACB8TC26_9AGAM</name>
<gene>
    <name evidence="1" type="ORF">BV25DRAFT_1822041</name>
</gene>
<reference evidence="1" key="2">
    <citation type="journal article" date="2022" name="New Phytol.">
        <title>Evolutionary transition to the ectomycorrhizal habit in the genomes of a hyperdiverse lineage of mushroom-forming fungi.</title>
        <authorList>
            <person name="Looney B."/>
            <person name="Miyauchi S."/>
            <person name="Morin E."/>
            <person name="Drula E."/>
            <person name="Courty P.E."/>
            <person name="Kohler A."/>
            <person name="Kuo A."/>
            <person name="LaButti K."/>
            <person name="Pangilinan J."/>
            <person name="Lipzen A."/>
            <person name="Riley R."/>
            <person name="Andreopoulos W."/>
            <person name="He G."/>
            <person name="Johnson J."/>
            <person name="Nolan M."/>
            <person name="Tritt A."/>
            <person name="Barry K.W."/>
            <person name="Grigoriev I.V."/>
            <person name="Nagy L.G."/>
            <person name="Hibbett D."/>
            <person name="Henrissat B."/>
            <person name="Matheny P.B."/>
            <person name="Labbe J."/>
            <person name="Martin F.M."/>
        </authorList>
    </citation>
    <scope>NUCLEOTIDE SEQUENCE</scope>
    <source>
        <strain evidence="1">HHB10654</strain>
    </source>
</reference>
<keyword evidence="2" id="KW-1185">Reference proteome</keyword>
<evidence type="ECO:0000313" key="1">
    <source>
        <dbReference type="EMBL" id="KAI0065580.1"/>
    </source>
</evidence>
<protein>
    <submittedName>
        <fullName evidence="1">Uncharacterized protein</fullName>
    </submittedName>
</protein>
<dbReference type="Proteomes" id="UP000814140">
    <property type="component" value="Unassembled WGS sequence"/>
</dbReference>
<comment type="caution">
    <text evidence="1">The sequence shown here is derived from an EMBL/GenBank/DDBJ whole genome shotgun (WGS) entry which is preliminary data.</text>
</comment>